<evidence type="ECO:0000313" key="2">
    <source>
        <dbReference type="Proteomes" id="UP001642360"/>
    </source>
</evidence>
<gene>
    <name evidence="1" type="ORF">ILEXP_LOCUS21343</name>
</gene>
<comment type="caution">
    <text evidence="1">The sequence shown here is derived from an EMBL/GenBank/DDBJ whole genome shotgun (WGS) entry which is preliminary data.</text>
</comment>
<dbReference type="EMBL" id="CAUOFW020002347">
    <property type="protein sequence ID" value="CAK9153093.1"/>
    <property type="molecule type" value="Genomic_DNA"/>
</dbReference>
<dbReference type="Proteomes" id="UP001642360">
    <property type="component" value="Unassembled WGS sequence"/>
</dbReference>
<accession>A0ABC8S7A3</accession>
<evidence type="ECO:0000313" key="1">
    <source>
        <dbReference type="EMBL" id="CAK9153093.1"/>
    </source>
</evidence>
<proteinExistence type="predicted"/>
<protein>
    <submittedName>
        <fullName evidence="1">Uncharacterized protein</fullName>
    </submittedName>
</protein>
<reference evidence="1 2" key="1">
    <citation type="submission" date="2024-02" db="EMBL/GenBank/DDBJ databases">
        <authorList>
            <person name="Vignale AGUSTIN F."/>
            <person name="Sosa J E."/>
            <person name="Modenutti C."/>
        </authorList>
    </citation>
    <scope>NUCLEOTIDE SEQUENCE [LARGE SCALE GENOMIC DNA]</scope>
</reference>
<keyword evidence="2" id="KW-1185">Reference proteome</keyword>
<dbReference type="AlphaFoldDB" id="A0ABC8S7A3"/>
<organism evidence="1 2">
    <name type="scientific">Ilex paraguariensis</name>
    <name type="common">yerba mate</name>
    <dbReference type="NCBI Taxonomy" id="185542"/>
    <lineage>
        <taxon>Eukaryota</taxon>
        <taxon>Viridiplantae</taxon>
        <taxon>Streptophyta</taxon>
        <taxon>Embryophyta</taxon>
        <taxon>Tracheophyta</taxon>
        <taxon>Spermatophyta</taxon>
        <taxon>Magnoliopsida</taxon>
        <taxon>eudicotyledons</taxon>
        <taxon>Gunneridae</taxon>
        <taxon>Pentapetalae</taxon>
        <taxon>asterids</taxon>
        <taxon>campanulids</taxon>
        <taxon>Aquifoliales</taxon>
        <taxon>Aquifoliaceae</taxon>
        <taxon>Ilex</taxon>
    </lineage>
</organism>
<feature type="non-terminal residue" evidence="1">
    <location>
        <position position="373"/>
    </location>
</feature>
<name>A0ABC8S7A3_9AQUA</name>
<sequence>MVVHLVSGSTPINLGIGRDIDLVAYGSHNITLGRYGGVPKQRVNGFLAKLQGKRIYEEVKGCLSVVEIERIKSGFFEGVFLADGILSLAARMLLQQQTTQAYYKNMEISVKWPANFFLWIQQLVRGLDCGSAFALRRIYEEVKGCLSVVEIERIKSGFFEGVFLADGILSLAARMLLQQQTTQAYYKNMEISVKWPANFFLWIQQLYWQYVSASEAPSRYGVQKEGAVKSGFFEGVFLADGILSLAARMLLQQQTTQAYYKNMEISVKWPANFFLWIQQLELIYGGVLECWFMDSSTGSMFLHQKLHQVKSGFFEGVFLADGILSLAARMLLQQQTTQAYYKNMEISVKWPANFFLWIQQLVRGLDCGSAFAL</sequence>